<evidence type="ECO:0008006" key="3">
    <source>
        <dbReference type="Google" id="ProtNLM"/>
    </source>
</evidence>
<protein>
    <recommendedName>
        <fullName evidence="3">HNH nuclease domain-containing protein</fullName>
    </recommendedName>
</protein>
<sequence>MPDCQIPTTTKHPPVLLCARVLGYTLIEAPTTAGRDRMVYTINRSSSDENLLALSNHYIQRLLRIFKSVKGRTLASSQHSSPPDVDDVPEFYQNLLQQASLNHCTAKKAIKIDELDGTGIHRLENILTLCSGLRDYFDKLALWLQAVNDQPNTYVVVSTSPGTLRRLPSRVVTFTTPNPQTLPLPSPEYLAIHAACCHIAHMSGAAEYVENVLREEEDLRERVERMGILAEDGSLMELFSHCMTAAIRVP</sequence>
<reference evidence="1" key="1">
    <citation type="submission" date="2023-06" db="EMBL/GenBank/DDBJ databases">
        <authorList>
            <consortium name="Lawrence Berkeley National Laboratory"/>
            <person name="Ahrendt S."/>
            <person name="Sahu N."/>
            <person name="Indic B."/>
            <person name="Wong-Bajracharya J."/>
            <person name="Merenyi Z."/>
            <person name="Ke H.-M."/>
            <person name="Monk M."/>
            <person name="Kocsube S."/>
            <person name="Drula E."/>
            <person name="Lipzen A."/>
            <person name="Balint B."/>
            <person name="Henrissat B."/>
            <person name="Andreopoulos B."/>
            <person name="Martin F.M."/>
            <person name="Harder C.B."/>
            <person name="Rigling D."/>
            <person name="Ford K.L."/>
            <person name="Foster G.D."/>
            <person name="Pangilinan J."/>
            <person name="Papanicolaou A."/>
            <person name="Barry K."/>
            <person name="LaButti K."/>
            <person name="Viragh M."/>
            <person name="Koriabine M."/>
            <person name="Yan M."/>
            <person name="Riley R."/>
            <person name="Champramary S."/>
            <person name="Plett K.L."/>
            <person name="Tsai I.J."/>
            <person name="Slot J."/>
            <person name="Sipos G."/>
            <person name="Plett J."/>
            <person name="Nagy L.G."/>
            <person name="Grigoriev I.V."/>
        </authorList>
    </citation>
    <scope>NUCLEOTIDE SEQUENCE</scope>
    <source>
        <strain evidence="1">CCBAS 213</strain>
    </source>
</reference>
<proteinExistence type="predicted"/>
<dbReference type="AlphaFoldDB" id="A0AA39JL79"/>
<organism evidence="1 2">
    <name type="scientific">Armillaria tabescens</name>
    <name type="common">Ringless honey mushroom</name>
    <name type="synonym">Agaricus tabescens</name>
    <dbReference type="NCBI Taxonomy" id="1929756"/>
    <lineage>
        <taxon>Eukaryota</taxon>
        <taxon>Fungi</taxon>
        <taxon>Dikarya</taxon>
        <taxon>Basidiomycota</taxon>
        <taxon>Agaricomycotina</taxon>
        <taxon>Agaricomycetes</taxon>
        <taxon>Agaricomycetidae</taxon>
        <taxon>Agaricales</taxon>
        <taxon>Marasmiineae</taxon>
        <taxon>Physalacriaceae</taxon>
        <taxon>Desarmillaria</taxon>
    </lineage>
</organism>
<evidence type="ECO:0000313" key="1">
    <source>
        <dbReference type="EMBL" id="KAK0444267.1"/>
    </source>
</evidence>
<keyword evidence="2" id="KW-1185">Reference proteome</keyword>
<comment type="caution">
    <text evidence="1">The sequence shown here is derived from an EMBL/GenBank/DDBJ whole genome shotgun (WGS) entry which is preliminary data.</text>
</comment>
<accession>A0AA39JL79</accession>
<dbReference type="EMBL" id="JAUEPS010000055">
    <property type="protein sequence ID" value="KAK0444267.1"/>
    <property type="molecule type" value="Genomic_DNA"/>
</dbReference>
<name>A0AA39JL79_ARMTA</name>
<dbReference type="GeneID" id="85359403"/>
<gene>
    <name evidence="1" type="ORF">EV420DRAFT_1622797</name>
</gene>
<dbReference type="RefSeq" id="XP_060325052.1">
    <property type="nucleotide sequence ID" value="XM_060475855.1"/>
</dbReference>
<evidence type="ECO:0000313" key="2">
    <source>
        <dbReference type="Proteomes" id="UP001175211"/>
    </source>
</evidence>
<dbReference type="Proteomes" id="UP001175211">
    <property type="component" value="Unassembled WGS sequence"/>
</dbReference>